<dbReference type="Pfam" id="PF20250">
    <property type="entry name" value="FapA_N"/>
    <property type="match status" value="1"/>
</dbReference>
<name>A0A1V2A9I7_9BACI</name>
<dbReference type="PANTHER" id="PTHR38032">
    <property type="entry name" value="POLYMERASE-RELATED"/>
    <property type="match status" value="1"/>
</dbReference>
<dbReference type="SMART" id="SM01245">
    <property type="entry name" value="Jag_N"/>
    <property type="match status" value="1"/>
</dbReference>
<feature type="domain" description="RNA-binding protein KhpB N-terminal" evidence="1">
    <location>
        <begin position="5"/>
        <end position="56"/>
    </location>
</feature>
<dbReference type="Proteomes" id="UP000188613">
    <property type="component" value="Unassembled WGS sequence"/>
</dbReference>
<dbReference type="Pfam" id="PF03961">
    <property type="entry name" value="FapA"/>
    <property type="match status" value="1"/>
</dbReference>
<dbReference type="OrthoDB" id="1279at2"/>
<dbReference type="InterPro" id="IPR005646">
    <property type="entry name" value="FapA"/>
</dbReference>
<comment type="caution">
    <text evidence="2">The sequence shown here is derived from an EMBL/GenBank/DDBJ whole genome shotgun (WGS) entry which is preliminary data.</text>
</comment>
<dbReference type="PANTHER" id="PTHR38032:SF1">
    <property type="entry name" value="RNA-BINDING PROTEIN KHPB N-TERMINAL DOMAIN-CONTAINING PROTEIN"/>
    <property type="match status" value="1"/>
</dbReference>
<evidence type="ECO:0000313" key="2">
    <source>
        <dbReference type="EMBL" id="OMP67512.1"/>
    </source>
</evidence>
<dbReference type="AlphaFoldDB" id="A0A1V2A9I7"/>
<protein>
    <recommendedName>
        <fullName evidence="1">RNA-binding protein KhpB N-terminal domain-containing protein</fullName>
    </recommendedName>
</protein>
<reference evidence="2 3" key="1">
    <citation type="submission" date="2016-12" db="EMBL/GenBank/DDBJ databases">
        <title>Domibacillus sp. SAB 38T whole genome sequencing.</title>
        <authorList>
            <person name="Verma A."/>
            <person name="Ojha A.K."/>
            <person name="Krishnamurthi S."/>
        </authorList>
    </citation>
    <scope>NUCLEOTIDE SEQUENCE [LARGE SCALE GENOMIC DNA]</scope>
    <source>
        <strain evidence="2 3">SAB 38</strain>
    </source>
</reference>
<dbReference type="Gene3D" id="3.30.30.80">
    <property type="entry name" value="probable RNA-binding protein from clostridium symbiosum atcc 14940"/>
    <property type="match status" value="1"/>
</dbReference>
<dbReference type="InterPro" id="IPR046865">
    <property type="entry name" value="FapA_b_solenoid"/>
</dbReference>
<dbReference type="STRING" id="1714355.BTO28_06070"/>
<dbReference type="RefSeq" id="WP_076764644.1">
    <property type="nucleotide sequence ID" value="NZ_MSFI01000009.1"/>
</dbReference>
<dbReference type="EMBL" id="MSFI01000009">
    <property type="protein sequence ID" value="OMP67512.1"/>
    <property type="molecule type" value="Genomic_DNA"/>
</dbReference>
<dbReference type="InterPro" id="IPR032782">
    <property type="entry name" value="KhpB_N"/>
</dbReference>
<keyword evidence="3" id="KW-1185">Reference proteome</keyword>
<dbReference type="InterPro" id="IPR038247">
    <property type="entry name" value="Jag_N_dom_sf"/>
</dbReference>
<dbReference type="Pfam" id="PF14804">
    <property type="entry name" value="Jag_N"/>
    <property type="match status" value="1"/>
</dbReference>
<sequence length="694" mass="76939">MQSIISKGKNLQEAIDVGLKLLEASKNEVNIEVIQQESKSFFKMKSKEAIVKITKLEQTTISEQNHEESTDPFKLIDELLTNSQNVMDDPVSNSVMEEESAPRRITKKADDLLGKAWVENGRLVCRCSPTHYPLVSIPDGVNVYKNNQLITEKSFVMTETDLFEVKMEMEEKETVWRVVMDAHKLNVDLHIEPGYKTTRFLLDIAPAQHIELLVDEKKEVSNTLSYQDIMGRLEELRIKHGFHQNEIIRAIEAVEPGVYTIATGIEAAPGKDGWIEFQINMDAQIGPREIENGRVDYRETKTIPNVNSGSVIAIVHPPVPGQPGRTVTNEPLPAKQTIPISVKSGKGIAIIDDKIIALESGRPHVEQRRNIVKVSIMSKLTHPGNVDLSSGNIHFMGDVEVLGEVCERMKIDAEGNILVHQTVNMANLTASGAVITYGSIIGSEVSAGKNNMLVTELGQLLGPINQDLVRVIQLIKQLTLSPGFKASDFSRGGLQPLINILLEKKFKQFPSLVREYVDKVKKGEQYLSDKIWSETANSLSKLFLSLSSEAISVDSITELSEKMQELHELSKMPVEPNSYITVPNVLSSRLYCSGDVNVFDQGSVNTKIYSGGKLTINGSLRGGEVFGRFGAEINEAGAESRTPTIVAVPEDQKISINKVMEGTAIKIGNAQYKFNETRSRVHAYLNKHGQIAFE</sequence>
<organism evidence="2 3">
    <name type="scientific">Domibacillus epiphyticus</name>
    <dbReference type="NCBI Taxonomy" id="1714355"/>
    <lineage>
        <taxon>Bacteria</taxon>
        <taxon>Bacillati</taxon>
        <taxon>Bacillota</taxon>
        <taxon>Bacilli</taxon>
        <taxon>Bacillales</taxon>
        <taxon>Bacillaceae</taxon>
        <taxon>Domibacillus</taxon>
    </lineage>
</organism>
<evidence type="ECO:0000313" key="3">
    <source>
        <dbReference type="Proteomes" id="UP000188613"/>
    </source>
</evidence>
<evidence type="ECO:0000259" key="1">
    <source>
        <dbReference type="SMART" id="SM01245"/>
    </source>
</evidence>
<dbReference type="InterPro" id="IPR046866">
    <property type="entry name" value="FapA_N"/>
</dbReference>
<proteinExistence type="predicted"/>
<gene>
    <name evidence="2" type="ORF">BTO28_06070</name>
</gene>
<accession>A0A1V2A9I7</accession>